<dbReference type="InterPro" id="IPR050483">
    <property type="entry name" value="CoA-transferase_III_domain"/>
</dbReference>
<dbReference type="InterPro" id="IPR044855">
    <property type="entry name" value="CoA-Trfase_III_dom3_sf"/>
</dbReference>
<dbReference type="Pfam" id="PF02515">
    <property type="entry name" value="CoA_transf_3"/>
    <property type="match status" value="1"/>
</dbReference>
<accession>A0A6J6GGL2</accession>
<protein>
    <submittedName>
        <fullName evidence="2">Unannotated protein</fullName>
    </submittedName>
</protein>
<name>A0A6J6GGL2_9ZZZZ</name>
<evidence type="ECO:0000313" key="2">
    <source>
        <dbReference type="EMBL" id="CAB4598234.1"/>
    </source>
</evidence>
<keyword evidence="1" id="KW-0808">Transferase</keyword>
<dbReference type="EMBL" id="CAEZTS010000269">
    <property type="protein sequence ID" value="CAB4598234.1"/>
    <property type="molecule type" value="Genomic_DNA"/>
</dbReference>
<organism evidence="2">
    <name type="scientific">freshwater metagenome</name>
    <dbReference type="NCBI Taxonomy" id="449393"/>
    <lineage>
        <taxon>unclassified sequences</taxon>
        <taxon>metagenomes</taxon>
        <taxon>ecological metagenomes</taxon>
    </lineage>
</organism>
<evidence type="ECO:0000256" key="1">
    <source>
        <dbReference type="ARBA" id="ARBA00022679"/>
    </source>
</evidence>
<proteinExistence type="predicted"/>
<dbReference type="InterPro" id="IPR003673">
    <property type="entry name" value="CoA-Trfase_fam_III"/>
</dbReference>
<dbReference type="PANTHER" id="PTHR48207:SF3">
    <property type="entry name" value="SUCCINATE--HYDROXYMETHYLGLUTARATE COA-TRANSFERASE"/>
    <property type="match status" value="1"/>
</dbReference>
<gene>
    <name evidence="2" type="ORF">UFOPK1722_02042</name>
</gene>
<dbReference type="AlphaFoldDB" id="A0A6J6GGL2"/>
<sequence>MQTDPRNGEPSLFRTLICDKITSLTAAQAISAALYARSAGNAEGQHIVLAMLDAAVAFMWPDSGMDAVLLDDDAHRTPTIGENYGITRLKDGFAAVSVVSDDEFRGLCTTYGRPELADDPRFSTMLARTQNASQLVPLMTELNATMDAEDFVRRAQANDVPAASVVRIPDLPDQPQIVNNAVFVEREHPTAGRVREPRPAARFSATPARVGDFAPSAGQHSDDVVAEIGLDPAALRAAGVIH</sequence>
<dbReference type="PANTHER" id="PTHR48207">
    <property type="entry name" value="SUCCINATE--HYDROXYMETHYLGLUTARATE COA-TRANSFERASE"/>
    <property type="match status" value="1"/>
</dbReference>
<dbReference type="GO" id="GO:0008410">
    <property type="term" value="F:CoA-transferase activity"/>
    <property type="evidence" value="ECO:0007669"/>
    <property type="project" value="TreeGrafter"/>
</dbReference>
<dbReference type="InterPro" id="IPR023606">
    <property type="entry name" value="CoA-Trfase_III_dom_1_sf"/>
</dbReference>
<dbReference type="Gene3D" id="3.30.1540.10">
    <property type="entry name" value="formyl-coa transferase, domain 3"/>
    <property type="match status" value="1"/>
</dbReference>
<dbReference type="SUPFAM" id="SSF89796">
    <property type="entry name" value="CoA-transferase family III (CaiB/BaiF)"/>
    <property type="match status" value="1"/>
</dbReference>
<reference evidence="2" key="1">
    <citation type="submission" date="2020-05" db="EMBL/GenBank/DDBJ databases">
        <authorList>
            <person name="Chiriac C."/>
            <person name="Salcher M."/>
            <person name="Ghai R."/>
            <person name="Kavagutti S V."/>
        </authorList>
    </citation>
    <scope>NUCLEOTIDE SEQUENCE</scope>
</reference>
<dbReference type="Gene3D" id="3.40.50.10540">
    <property type="entry name" value="Crotonobetainyl-coa:carnitine coa-transferase, domain 1"/>
    <property type="match status" value="1"/>
</dbReference>